<dbReference type="RefSeq" id="WP_251589804.1">
    <property type="nucleotide sequence ID" value="NZ_JAMLJI010000001.1"/>
</dbReference>
<feature type="transmembrane region" description="Helical" evidence="7">
    <location>
        <begin position="115"/>
        <end position="131"/>
    </location>
</feature>
<evidence type="ECO:0000256" key="1">
    <source>
        <dbReference type="ARBA" id="ARBA00004651"/>
    </source>
</evidence>
<gene>
    <name evidence="8" type="ORF">QC825_07420</name>
</gene>
<evidence type="ECO:0000256" key="7">
    <source>
        <dbReference type="SAM" id="Phobius"/>
    </source>
</evidence>
<evidence type="ECO:0000313" key="9">
    <source>
        <dbReference type="Proteomes" id="UP001269375"/>
    </source>
</evidence>
<proteinExistence type="predicted"/>
<reference evidence="8 9" key="1">
    <citation type="submission" date="2023-04" db="EMBL/GenBank/DDBJ databases">
        <title>A long-awaited taxogenomic arrangement of the family Halomonadaceae.</title>
        <authorList>
            <person name="De La Haba R."/>
            <person name="Chuvochina M."/>
            <person name="Wittouck S."/>
            <person name="Arahal D.R."/>
            <person name="Sanchez-Porro C."/>
            <person name="Hugenholtz P."/>
            <person name="Ventosa A."/>
        </authorList>
    </citation>
    <scope>NUCLEOTIDE SEQUENCE [LARGE SCALE GENOMIC DNA]</scope>
    <source>
        <strain evidence="8 9">DSM 22428</strain>
    </source>
</reference>
<keyword evidence="5 7" id="KW-1133">Transmembrane helix</keyword>
<dbReference type="InterPro" id="IPR006726">
    <property type="entry name" value="PHBA_efflux_AaeB/fusaric-R"/>
</dbReference>
<keyword evidence="2" id="KW-0813">Transport</keyword>
<organism evidence="8 9">
    <name type="scientific">Larsenimonas suaedae</name>
    <dbReference type="NCBI Taxonomy" id="1851019"/>
    <lineage>
        <taxon>Bacteria</taxon>
        <taxon>Pseudomonadati</taxon>
        <taxon>Pseudomonadota</taxon>
        <taxon>Gammaproteobacteria</taxon>
        <taxon>Oceanospirillales</taxon>
        <taxon>Halomonadaceae</taxon>
        <taxon>Larsenimonas</taxon>
    </lineage>
</organism>
<sequence length="377" mass="42390">MFRFLDPYRIHRHRKQIHVLRSSLALALTYTVITVFALPHSAWALVSTLMVMGNLPHIGGVLDKGAQRLLGTLLGAVLGLLLLCIPSPPPLLIPAATLAAIALAIHATFSSRFGYSSLIFGITLVMVVGDGNHDIAIALWRSFNVLIGTVIGITVTAVFLPQKATDQMRFLIADNLDKLSRLYHAHTNDKRYDDDDVQYMLKKITSQLVKQRGLIDAVHQEGRLKRGALSETLSLERRMISTVELLLETHWATRDGHDIIEHLEGLREEQYLLTTSLSTLAYQVKTGQNIDLRAKAFSLDTHAERAMGARSQSGRPLFSPAGYLWLNRELGRQTNAMITFLSNMQRLPSQRLQRRAKRHYLLSEEKPLPLPERDDQR</sequence>
<evidence type="ECO:0000256" key="3">
    <source>
        <dbReference type="ARBA" id="ARBA00022475"/>
    </source>
</evidence>
<keyword evidence="4 7" id="KW-0812">Transmembrane</keyword>
<dbReference type="PANTHER" id="PTHR30509">
    <property type="entry name" value="P-HYDROXYBENZOIC ACID EFFLUX PUMP SUBUNIT-RELATED"/>
    <property type="match status" value="1"/>
</dbReference>
<comment type="subcellular location">
    <subcellularLocation>
        <location evidence="1">Cell membrane</location>
        <topology evidence="1">Multi-pass membrane protein</topology>
    </subcellularLocation>
</comment>
<keyword evidence="3" id="KW-1003">Cell membrane</keyword>
<dbReference type="EMBL" id="JARWAO010000003">
    <property type="protein sequence ID" value="MDR5895898.1"/>
    <property type="molecule type" value="Genomic_DNA"/>
</dbReference>
<evidence type="ECO:0000256" key="5">
    <source>
        <dbReference type="ARBA" id="ARBA00022989"/>
    </source>
</evidence>
<keyword evidence="6 7" id="KW-0472">Membrane</keyword>
<dbReference type="PANTHER" id="PTHR30509:SF9">
    <property type="entry name" value="MULTIDRUG RESISTANCE PROTEIN MDTO"/>
    <property type="match status" value="1"/>
</dbReference>
<dbReference type="Pfam" id="PF04632">
    <property type="entry name" value="FUSC"/>
    <property type="match status" value="1"/>
</dbReference>
<name>A0ABU1GV28_9GAMM</name>
<feature type="transmembrane region" description="Helical" evidence="7">
    <location>
        <begin position="20"/>
        <end position="46"/>
    </location>
</feature>
<evidence type="ECO:0000313" key="8">
    <source>
        <dbReference type="EMBL" id="MDR5895898.1"/>
    </source>
</evidence>
<comment type="caution">
    <text evidence="8">The sequence shown here is derived from an EMBL/GenBank/DDBJ whole genome shotgun (WGS) entry which is preliminary data.</text>
</comment>
<evidence type="ECO:0000256" key="2">
    <source>
        <dbReference type="ARBA" id="ARBA00022448"/>
    </source>
</evidence>
<protein>
    <submittedName>
        <fullName evidence="8">FUSC family protein</fullName>
    </submittedName>
</protein>
<accession>A0ABU1GV28</accession>
<keyword evidence="9" id="KW-1185">Reference proteome</keyword>
<dbReference type="Proteomes" id="UP001269375">
    <property type="component" value="Unassembled WGS sequence"/>
</dbReference>
<feature type="transmembrane region" description="Helical" evidence="7">
    <location>
        <begin position="143"/>
        <end position="160"/>
    </location>
</feature>
<evidence type="ECO:0000256" key="6">
    <source>
        <dbReference type="ARBA" id="ARBA00023136"/>
    </source>
</evidence>
<evidence type="ECO:0000256" key="4">
    <source>
        <dbReference type="ARBA" id="ARBA00022692"/>
    </source>
</evidence>